<evidence type="ECO:0000256" key="1">
    <source>
        <dbReference type="ARBA" id="ARBA00011040"/>
    </source>
</evidence>
<dbReference type="PANTHER" id="PTHR10803:SF3">
    <property type="entry name" value="ATPASE GET3"/>
    <property type="match status" value="1"/>
</dbReference>
<keyword evidence="4" id="KW-1185">Reference proteome</keyword>
<dbReference type="SUPFAM" id="SSF52540">
    <property type="entry name" value="P-loop containing nucleoside triphosphate hydrolases"/>
    <property type="match status" value="1"/>
</dbReference>
<evidence type="ECO:0000313" key="4">
    <source>
        <dbReference type="Proteomes" id="UP000241436"/>
    </source>
</evidence>
<name>A0A2T4TYQ4_9BACT</name>
<dbReference type="OrthoDB" id="9780677at2"/>
<organism evidence="3 4">
    <name type="scientific">Candidatus Methylomirabilis limnetica</name>
    <dbReference type="NCBI Taxonomy" id="2033718"/>
    <lineage>
        <taxon>Bacteria</taxon>
        <taxon>Candidatus Methylomirabilota</taxon>
        <taxon>Candidatus Methylomirabilia</taxon>
        <taxon>Candidatus Methylomirabilales</taxon>
        <taxon>Candidatus Methylomirabilaceae</taxon>
        <taxon>Candidatus Methylomirabilis</taxon>
    </lineage>
</organism>
<dbReference type="InterPro" id="IPR025723">
    <property type="entry name" value="ArsA/GET3_ATPase-like"/>
</dbReference>
<dbReference type="CDD" id="cd02035">
    <property type="entry name" value="ArsA"/>
    <property type="match status" value="1"/>
</dbReference>
<dbReference type="InterPro" id="IPR027417">
    <property type="entry name" value="P-loop_NTPase"/>
</dbReference>
<accession>A0A2T4TYQ4</accession>
<dbReference type="EMBL" id="NVQC01000017">
    <property type="protein sequence ID" value="PTL36254.1"/>
    <property type="molecule type" value="Genomic_DNA"/>
</dbReference>
<evidence type="ECO:0000313" key="3">
    <source>
        <dbReference type="EMBL" id="PTL36254.1"/>
    </source>
</evidence>
<gene>
    <name evidence="3" type="ORF">CLG94_06255</name>
</gene>
<proteinExistence type="inferred from homology"/>
<dbReference type="GO" id="GO:0016887">
    <property type="term" value="F:ATP hydrolysis activity"/>
    <property type="evidence" value="ECO:0007669"/>
    <property type="project" value="InterPro"/>
</dbReference>
<dbReference type="InterPro" id="IPR016300">
    <property type="entry name" value="ATPase_ArsA/GET3"/>
</dbReference>
<dbReference type="AlphaFoldDB" id="A0A2T4TYQ4"/>
<dbReference type="PANTHER" id="PTHR10803">
    <property type="entry name" value="ARSENICAL PUMP-DRIVING ATPASE ARSENITE-TRANSLOCATING ATPASE"/>
    <property type="match status" value="1"/>
</dbReference>
<dbReference type="GO" id="GO:0005524">
    <property type="term" value="F:ATP binding"/>
    <property type="evidence" value="ECO:0007669"/>
    <property type="project" value="InterPro"/>
</dbReference>
<evidence type="ECO:0000259" key="2">
    <source>
        <dbReference type="Pfam" id="PF02374"/>
    </source>
</evidence>
<dbReference type="Pfam" id="PF02374">
    <property type="entry name" value="ArsA_ATPase"/>
    <property type="match status" value="1"/>
</dbReference>
<dbReference type="Proteomes" id="UP000241436">
    <property type="component" value="Unassembled WGS sequence"/>
</dbReference>
<comment type="similarity">
    <text evidence="1">Belongs to the arsA ATPase family.</text>
</comment>
<sequence>MKLILFGGKGGVGKTTCASAAAVQLADAGCRTLLVSTDPAHSLSDCLELEIGPEVQKIEGVANLSALEISAQRLFLKFKEEHGEEIKRILETGTYLDEGDIDDLFPLSIPGLDEVMAFKELVELMDRGEYDFHILDTAPTGHALRLLALPELLDEWIRVLARMRYKYRYVVSRLARRDIHEPADDFLFTMKRAVKKIQGLLRDPTRCEFVVVTIPETMAIAETQRLVGELDRLKIPVRRLVVNHVVSSEGGACPFCCERWQEQRGLLQECEHAFPQLTIFKLLARPKQVKGLQRLREILFPIQWFSADPVVVTDRGLA</sequence>
<feature type="domain" description="ArsA/GET3 Anion-transporting ATPase-like" evidence="2">
    <location>
        <begin position="1"/>
        <end position="298"/>
    </location>
</feature>
<dbReference type="Gene3D" id="3.40.50.300">
    <property type="entry name" value="P-loop containing nucleotide triphosphate hydrolases"/>
    <property type="match status" value="1"/>
</dbReference>
<protein>
    <submittedName>
        <fullName evidence="3">ATPase</fullName>
    </submittedName>
</protein>
<reference evidence="4" key="2">
    <citation type="journal article" date="2018" name="Environ. Microbiol.">
        <title>Bloom of a denitrifying methanotroph, 'Candidatus Methylomirabilis limnetica', in a deep stratified lake.</title>
        <authorList>
            <person name="Graf J.S."/>
            <person name="Mayr M.J."/>
            <person name="Marchant H.K."/>
            <person name="Tienken D."/>
            <person name="Hach P.F."/>
            <person name="Brand A."/>
            <person name="Schubert C.J."/>
            <person name="Kuypers M.M."/>
            <person name="Milucka J."/>
        </authorList>
    </citation>
    <scope>NUCLEOTIDE SEQUENCE [LARGE SCALE GENOMIC DNA]</scope>
    <source>
        <strain evidence="4">Zug</strain>
    </source>
</reference>
<dbReference type="RefSeq" id="WP_107562000.1">
    <property type="nucleotide sequence ID" value="NZ_NVQC01000017.1"/>
</dbReference>
<reference evidence="3 4" key="1">
    <citation type="submission" date="2017-09" db="EMBL/GenBank/DDBJ databases">
        <title>Bloom of a denitrifying methanotroph, Candidatus Methylomirabilis limnetica, in a deep stratified lake.</title>
        <authorList>
            <person name="Graf J.S."/>
            <person name="Marchant H.K."/>
            <person name="Tienken D."/>
            <person name="Hach P.F."/>
            <person name="Brand A."/>
            <person name="Schubert C.J."/>
            <person name="Kuypers M.M."/>
            <person name="Milucka J."/>
        </authorList>
    </citation>
    <scope>NUCLEOTIDE SEQUENCE [LARGE SCALE GENOMIC DNA]</scope>
    <source>
        <strain evidence="3 4">Zug</strain>
    </source>
</reference>
<comment type="caution">
    <text evidence="3">The sequence shown here is derived from an EMBL/GenBank/DDBJ whole genome shotgun (WGS) entry which is preliminary data.</text>
</comment>
<dbReference type="NCBIfam" id="TIGR00345">
    <property type="entry name" value="GET3_arsA_TRC40"/>
    <property type="match status" value="1"/>
</dbReference>